<reference evidence="2" key="3">
    <citation type="submission" date="2010-09" db="EMBL/GenBank/DDBJ databases">
        <title>Annotation of Gaeumannomyces graminis var. tritici R3-111a-1.</title>
        <authorList>
            <consortium name="The Broad Institute Genome Sequencing Platform"/>
            <person name="Ma L.-J."/>
            <person name="Dead R."/>
            <person name="Young S.K."/>
            <person name="Zeng Q."/>
            <person name="Gargeya S."/>
            <person name="Fitzgerald M."/>
            <person name="Haas B."/>
            <person name="Abouelleil A."/>
            <person name="Alvarado L."/>
            <person name="Arachchi H.M."/>
            <person name="Berlin A."/>
            <person name="Brown A."/>
            <person name="Chapman S.B."/>
            <person name="Chen Z."/>
            <person name="Dunbar C."/>
            <person name="Freedman E."/>
            <person name="Gearin G."/>
            <person name="Gellesch M."/>
            <person name="Goldberg J."/>
            <person name="Griggs A."/>
            <person name="Gujja S."/>
            <person name="Heiman D."/>
            <person name="Howarth C."/>
            <person name="Larson L."/>
            <person name="Lui A."/>
            <person name="MacDonald P.J.P."/>
            <person name="Mehta T."/>
            <person name="Montmayeur A."/>
            <person name="Murphy C."/>
            <person name="Neiman D."/>
            <person name="Pearson M."/>
            <person name="Priest M."/>
            <person name="Roberts A."/>
            <person name="Saif S."/>
            <person name="Shea T."/>
            <person name="Shenoy N."/>
            <person name="Sisk P."/>
            <person name="Stolte C."/>
            <person name="Sykes S."/>
            <person name="Yandava C."/>
            <person name="Wortman J."/>
            <person name="Nusbaum C."/>
            <person name="Birren B."/>
        </authorList>
    </citation>
    <scope>NUCLEOTIDE SEQUENCE</scope>
    <source>
        <strain evidence="2">R3-111a-1</strain>
    </source>
</reference>
<evidence type="ECO:0000313" key="4">
    <source>
        <dbReference type="Proteomes" id="UP000006039"/>
    </source>
</evidence>
<reference evidence="4" key="1">
    <citation type="submission" date="2010-07" db="EMBL/GenBank/DDBJ databases">
        <title>The genome sequence of Gaeumannomyces graminis var. tritici strain R3-111a-1.</title>
        <authorList>
            <consortium name="The Broad Institute Genome Sequencing Platform"/>
            <person name="Ma L.-J."/>
            <person name="Dead R."/>
            <person name="Young S."/>
            <person name="Zeng Q."/>
            <person name="Koehrsen M."/>
            <person name="Alvarado L."/>
            <person name="Berlin A."/>
            <person name="Chapman S.B."/>
            <person name="Chen Z."/>
            <person name="Freedman E."/>
            <person name="Gellesch M."/>
            <person name="Goldberg J."/>
            <person name="Griggs A."/>
            <person name="Gujja S."/>
            <person name="Heilman E.R."/>
            <person name="Heiman D."/>
            <person name="Hepburn T."/>
            <person name="Howarth C."/>
            <person name="Jen D."/>
            <person name="Larson L."/>
            <person name="Mehta T."/>
            <person name="Neiman D."/>
            <person name="Pearson M."/>
            <person name="Roberts A."/>
            <person name="Saif S."/>
            <person name="Shea T."/>
            <person name="Shenoy N."/>
            <person name="Sisk P."/>
            <person name="Stolte C."/>
            <person name="Sykes S."/>
            <person name="Walk T."/>
            <person name="White J."/>
            <person name="Yandava C."/>
            <person name="Haas B."/>
            <person name="Nusbaum C."/>
            <person name="Birren B."/>
        </authorList>
    </citation>
    <scope>NUCLEOTIDE SEQUENCE [LARGE SCALE GENOMIC DNA]</scope>
    <source>
        <strain evidence="4">R3-111a-1</strain>
    </source>
</reference>
<dbReference type="HOGENOM" id="CLU_1555342_0_0_1"/>
<dbReference type="EnsemblFungi" id="EJT68931">
    <property type="protein sequence ID" value="EJT68931"/>
    <property type="gene ID" value="GGTG_13520"/>
</dbReference>
<evidence type="ECO:0000256" key="1">
    <source>
        <dbReference type="SAM" id="MobiDB-lite"/>
    </source>
</evidence>
<dbReference type="RefSeq" id="XP_009229694.1">
    <property type="nucleotide sequence ID" value="XM_009231430.1"/>
</dbReference>
<feature type="region of interest" description="Disordered" evidence="1">
    <location>
        <begin position="153"/>
        <end position="172"/>
    </location>
</feature>
<feature type="region of interest" description="Disordered" evidence="1">
    <location>
        <begin position="1"/>
        <end position="27"/>
    </location>
</feature>
<dbReference type="GeneID" id="20353978"/>
<protein>
    <submittedName>
        <fullName evidence="2 3">Uncharacterized protein</fullName>
    </submittedName>
</protein>
<feature type="compositionally biased region" description="Basic residues" evidence="1">
    <location>
        <begin position="158"/>
        <end position="172"/>
    </location>
</feature>
<accession>J3PJ39</accession>
<sequence length="172" mass="18986">MRPHTRSTPRPGLTSRTSTPSTYDRRNRHHRYSWVQAQSGRQTQSIILALPGRALFKSDPDLTARKSLPRRVADYGGAGHYFPVVLTTMNSLVGDEASRLLWISLRQGASADQCVYAPVKYHSFCSGAAGQKSSKAHSLVALTRTATSLPSYLGKQMTGRRKAHPPPRRTKG</sequence>
<reference evidence="2" key="2">
    <citation type="submission" date="2010-07" db="EMBL/GenBank/DDBJ databases">
        <authorList>
            <consortium name="The Broad Institute Genome Sequencing Platform"/>
            <consortium name="Broad Institute Genome Sequencing Center for Infectious Disease"/>
            <person name="Ma L.-J."/>
            <person name="Dead R."/>
            <person name="Young S."/>
            <person name="Zeng Q."/>
            <person name="Koehrsen M."/>
            <person name="Alvarado L."/>
            <person name="Berlin A."/>
            <person name="Chapman S.B."/>
            <person name="Chen Z."/>
            <person name="Freedman E."/>
            <person name="Gellesch M."/>
            <person name="Goldberg J."/>
            <person name="Griggs A."/>
            <person name="Gujja S."/>
            <person name="Heilman E.R."/>
            <person name="Heiman D."/>
            <person name="Hepburn T."/>
            <person name="Howarth C."/>
            <person name="Jen D."/>
            <person name="Larson L."/>
            <person name="Mehta T."/>
            <person name="Neiman D."/>
            <person name="Pearson M."/>
            <person name="Roberts A."/>
            <person name="Saif S."/>
            <person name="Shea T."/>
            <person name="Shenoy N."/>
            <person name="Sisk P."/>
            <person name="Stolte C."/>
            <person name="Sykes S."/>
            <person name="Walk T."/>
            <person name="White J."/>
            <person name="Yandava C."/>
            <person name="Haas B."/>
            <person name="Nusbaum C."/>
            <person name="Birren B."/>
        </authorList>
    </citation>
    <scope>NUCLEOTIDE SEQUENCE</scope>
    <source>
        <strain evidence="2">R3-111a-1</strain>
    </source>
</reference>
<dbReference type="AlphaFoldDB" id="J3PJ39"/>
<dbReference type="Proteomes" id="UP000006039">
    <property type="component" value="Unassembled WGS sequence"/>
</dbReference>
<keyword evidence="4" id="KW-1185">Reference proteome</keyword>
<evidence type="ECO:0000313" key="2">
    <source>
        <dbReference type="EMBL" id="EJT68931.1"/>
    </source>
</evidence>
<reference evidence="3" key="5">
    <citation type="submission" date="2018-04" db="UniProtKB">
        <authorList>
            <consortium name="EnsemblFungi"/>
        </authorList>
    </citation>
    <scope>IDENTIFICATION</scope>
    <source>
        <strain evidence="3">R3-111a-1</strain>
    </source>
</reference>
<dbReference type="EMBL" id="GL385409">
    <property type="protein sequence ID" value="EJT68931.1"/>
    <property type="molecule type" value="Genomic_DNA"/>
</dbReference>
<dbReference type="VEuPathDB" id="FungiDB:GGTG_13520"/>
<evidence type="ECO:0000313" key="3">
    <source>
        <dbReference type="EnsemblFungi" id="EJT68931"/>
    </source>
</evidence>
<name>J3PJ39_GAET3</name>
<gene>
    <name evidence="3" type="primary">20353978</name>
    <name evidence="2" type="ORF">GGTG_13520</name>
</gene>
<proteinExistence type="predicted"/>
<reference evidence="3" key="4">
    <citation type="journal article" date="2015" name="G3 (Bethesda)">
        <title>Genome sequences of three phytopathogenic species of the Magnaporthaceae family of fungi.</title>
        <authorList>
            <person name="Okagaki L.H."/>
            <person name="Nunes C.C."/>
            <person name="Sailsbery J."/>
            <person name="Clay B."/>
            <person name="Brown D."/>
            <person name="John T."/>
            <person name="Oh Y."/>
            <person name="Young N."/>
            <person name="Fitzgerald M."/>
            <person name="Haas B.J."/>
            <person name="Zeng Q."/>
            <person name="Young S."/>
            <person name="Adiconis X."/>
            <person name="Fan L."/>
            <person name="Levin J.Z."/>
            <person name="Mitchell T.K."/>
            <person name="Okubara P.A."/>
            <person name="Farman M.L."/>
            <person name="Kohn L.M."/>
            <person name="Birren B."/>
            <person name="Ma L.-J."/>
            <person name="Dean R.A."/>
        </authorList>
    </citation>
    <scope>NUCLEOTIDE SEQUENCE</scope>
    <source>
        <strain evidence="3">R3-111a-1</strain>
    </source>
</reference>
<organism evidence="2">
    <name type="scientific">Gaeumannomyces tritici (strain R3-111a-1)</name>
    <name type="common">Wheat and barley take-all root rot fungus</name>
    <name type="synonym">Gaeumannomyces graminis var. tritici</name>
    <dbReference type="NCBI Taxonomy" id="644352"/>
    <lineage>
        <taxon>Eukaryota</taxon>
        <taxon>Fungi</taxon>
        <taxon>Dikarya</taxon>
        <taxon>Ascomycota</taxon>
        <taxon>Pezizomycotina</taxon>
        <taxon>Sordariomycetes</taxon>
        <taxon>Sordariomycetidae</taxon>
        <taxon>Magnaporthales</taxon>
        <taxon>Magnaporthaceae</taxon>
        <taxon>Gaeumannomyces</taxon>
    </lineage>
</organism>